<keyword evidence="11" id="KW-0175">Coiled coil</keyword>
<reference evidence="13 14" key="2">
    <citation type="journal article" date="2010" name="Stand. Genomic Sci.">
        <title>Complete genome sequence of Syntrophothermus lipocalidus type strain (TGB-C1).</title>
        <authorList>
            <person name="Djao O.D."/>
            <person name="Zhang X."/>
            <person name="Lucas S."/>
            <person name="Lapidus A."/>
            <person name="Del Rio T.G."/>
            <person name="Nolan M."/>
            <person name="Tice H."/>
            <person name="Cheng J.F."/>
            <person name="Han C."/>
            <person name="Tapia R."/>
            <person name="Goodwin L."/>
            <person name="Pitluck S."/>
            <person name="Liolios K."/>
            <person name="Ivanova N."/>
            <person name="Mavromatis K."/>
            <person name="Mikhailova N."/>
            <person name="Ovchinnikova G."/>
            <person name="Pati A."/>
            <person name="Brambilla E."/>
            <person name="Chen A."/>
            <person name="Palaniappan K."/>
            <person name="Land M."/>
            <person name="Hauser L."/>
            <person name="Chang Y.J."/>
            <person name="Jeffries C.D."/>
            <person name="Rohde M."/>
            <person name="Sikorski J."/>
            <person name="Spring S."/>
            <person name="Goker M."/>
            <person name="Detter J.C."/>
            <person name="Woyke T."/>
            <person name="Bristow J."/>
            <person name="Eisen J.A."/>
            <person name="Markowitz V."/>
            <person name="Hugenholtz P."/>
            <person name="Kyrpides N.C."/>
            <person name="Klenk H.P."/>
        </authorList>
    </citation>
    <scope>NUCLEOTIDE SEQUENCE [LARGE SCALE GENOMIC DNA]</scope>
    <source>
        <strain evidence="14">DSM 12680 / TGB-C1</strain>
    </source>
</reference>
<evidence type="ECO:0000256" key="3">
    <source>
        <dbReference type="ARBA" id="ARBA00022679"/>
    </source>
</evidence>
<keyword evidence="13" id="KW-0436">Ligase</keyword>
<dbReference type="STRING" id="643648.Slip_1442"/>
<dbReference type="GO" id="GO:2001295">
    <property type="term" value="P:malonyl-CoA biosynthetic process"/>
    <property type="evidence" value="ECO:0007669"/>
    <property type="project" value="UniProtKB-UniRule"/>
</dbReference>
<dbReference type="OrthoDB" id="9808023at2"/>
<keyword evidence="7 10" id="KW-0443">Lipid metabolism</keyword>
<evidence type="ECO:0000256" key="10">
    <source>
        <dbReference type="HAMAP-Rule" id="MF_00823"/>
    </source>
</evidence>
<dbReference type="GO" id="GO:0016743">
    <property type="term" value="F:carboxyl- or carbamoyltransferase activity"/>
    <property type="evidence" value="ECO:0007669"/>
    <property type="project" value="UniProtKB-UniRule"/>
</dbReference>
<evidence type="ECO:0000256" key="2">
    <source>
        <dbReference type="ARBA" id="ARBA00022516"/>
    </source>
</evidence>
<dbReference type="Pfam" id="PF03255">
    <property type="entry name" value="ACCA"/>
    <property type="match status" value="1"/>
</dbReference>
<comment type="catalytic activity">
    <reaction evidence="9 10">
        <text>N(6)-carboxybiotinyl-L-lysyl-[protein] + acetyl-CoA = N(6)-biotinyl-L-lysyl-[protein] + malonyl-CoA</text>
        <dbReference type="Rhea" id="RHEA:54728"/>
        <dbReference type="Rhea" id="RHEA-COMP:10505"/>
        <dbReference type="Rhea" id="RHEA-COMP:10506"/>
        <dbReference type="ChEBI" id="CHEBI:57288"/>
        <dbReference type="ChEBI" id="CHEBI:57384"/>
        <dbReference type="ChEBI" id="CHEBI:83144"/>
        <dbReference type="ChEBI" id="CHEBI:83145"/>
        <dbReference type="EC" id="2.1.3.15"/>
    </reaction>
</comment>
<dbReference type="SUPFAM" id="SSF52096">
    <property type="entry name" value="ClpP/crotonase"/>
    <property type="match status" value="1"/>
</dbReference>
<evidence type="ECO:0000256" key="11">
    <source>
        <dbReference type="SAM" id="Coils"/>
    </source>
</evidence>
<comment type="subunit">
    <text evidence="10">Acetyl-CoA carboxylase is a heterohexamer composed of biotin carboxyl carrier protein (AccB), biotin carboxylase (AccC) and two subunits each of ACCase subunit alpha (AccA) and ACCase subunit beta (AccD).</text>
</comment>
<keyword evidence="14" id="KW-1185">Reference proteome</keyword>
<evidence type="ECO:0000313" key="13">
    <source>
        <dbReference type="EMBL" id="ADI02205.1"/>
    </source>
</evidence>
<gene>
    <name evidence="10" type="primary">accA</name>
    <name evidence="13" type="ordered locus">Slip_1442</name>
</gene>
<dbReference type="KEGG" id="slp:Slip_1442"/>
<dbReference type="PRINTS" id="PR01069">
    <property type="entry name" value="ACCCTRFRASEA"/>
</dbReference>
<dbReference type="GO" id="GO:0003989">
    <property type="term" value="F:acetyl-CoA carboxylase activity"/>
    <property type="evidence" value="ECO:0007669"/>
    <property type="project" value="InterPro"/>
</dbReference>
<comment type="subcellular location">
    <subcellularLocation>
        <location evidence="10">Cytoplasm</location>
    </subcellularLocation>
</comment>
<dbReference type="HAMAP" id="MF_00823">
    <property type="entry name" value="AcetylCoA_CT_alpha"/>
    <property type="match status" value="1"/>
</dbReference>
<dbReference type="PANTHER" id="PTHR42853">
    <property type="entry name" value="ACETYL-COENZYME A CARBOXYLASE CARBOXYL TRANSFERASE SUBUNIT ALPHA"/>
    <property type="match status" value="1"/>
</dbReference>
<dbReference type="GO" id="GO:0006633">
    <property type="term" value="P:fatty acid biosynthetic process"/>
    <property type="evidence" value="ECO:0007669"/>
    <property type="project" value="UniProtKB-KW"/>
</dbReference>
<comment type="function">
    <text evidence="10">Component of the acetyl coenzyme A carboxylase (ACC) complex. First, biotin carboxylase catalyzes the carboxylation of biotin on its carrier protein (BCCP) and then the CO(2) group is transferred by the carboxyltransferase to acetyl-CoA to form malonyl-CoA.</text>
</comment>
<feature type="domain" description="CoA carboxyltransferase C-terminal" evidence="12">
    <location>
        <begin position="40"/>
        <end position="294"/>
    </location>
</feature>
<dbReference type="eggNOG" id="COG0825">
    <property type="taxonomic scope" value="Bacteria"/>
</dbReference>
<organism evidence="13 14">
    <name type="scientific">Syntrophothermus lipocalidus (strain DSM 12680 / TGB-C1)</name>
    <dbReference type="NCBI Taxonomy" id="643648"/>
    <lineage>
        <taxon>Bacteria</taxon>
        <taxon>Bacillati</taxon>
        <taxon>Bacillota</taxon>
        <taxon>Clostridia</taxon>
        <taxon>Eubacteriales</taxon>
        <taxon>Syntrophomonadaceae</taxon>
        <taxon>Syntrophothermus</taxon>
    </lineage>
</organism>
<comment type="pathway">
    <text evidence="1 10">Lipid metabolism; malonyl-CoA biosynthesis; malonyl-CoA from acetyl-CoA: step 1/1.</text>
</comment>
<evidence type="ECO:0000256" key="5">
    <source>
        <dbReference type="ARBA" id="ARBA00022832"/>
    </source>
</evidence>
<dbReference type="NCBIfam" id="NF004344">
    <property type="entry name" value="PRK05724.1"/>
    <property type="match status" value="1"/>
</dbReference>
<dbReference type="EC" id="2.1.3.15" evidence="10"/>
<sequence>MPDIRPLDFERDYLELKAKLEELKDIAEQKNIDLAEEISSLESKVARLKEERYQNLTPWQKYQIARHPNRPTTLDYIGAIFTDFIELHGDRCFGEDPAIVGGLARFEGLPVTVVGHQRGKDTNENLMRNFGCPHPEGYRKAQRLMRQAEKFGRPVICFIDTQGAFPGIEAEQRGQGWAISQTIMQMASLKVPCISVVIGEGGSGGALALGVADRVLMLSYSVYSVISPEGCASILWNDASRAEEMARYLKMTAPDLAAMGVIDEIVPEPLEGAHRDNESTFEVVKSRLRLHLRELMEKNPQELVHMRYRRLRKIGVFSEDEM</sequence>
<dbReference type="HOGENOM" id="CLU_015486_0_2_9"/>
<keyword evidence="2 10" id="KW-0444">Lipid biosynthesis</keyword>
<dbReference type="EMBL" id="CP002048">
    <property type="protein sequence ID" value="ADI02205.1"/>
    <property type="molecule type" value="Genomic_DNA"/>
</dbReference>
<feature type="coiled-coil region" evidence="11">
    <location>
        <begin position="10"/>
        <end position="51"/>
    </location>
</feature>
<dbReference type="UniPathway" id="UPA00655">
    <property type="reaction ID" value="UER00711"/>
</dbReference>
<dbReference type="AlphaFoldDB" id="D7CNC0"/>
<evidence type="ECO:0000259" key="12">
    <source>
        <dbReference type="PROSITE" id="PS50989"/>
    </source>
</evidence>
<dbReference type="Gene3D" id="3.90.226.10">
    <property type="entry name" value="2-enoyl-CoA Hydratase, Chain A, domain 1"/>
    <property type="match status" value="1"/>
</dbReference>
<dbReference type="PROSITE" id="PS50989">
    <property type="entry name" value="COA_CT_CTER"/>
    <property type="match status" value="1"/>
</dbReference>
<dbReference type="NCBIfam" id="TIGR00513">
    <property type="entry name" value="accA"/>
    <property type="match status" value="1"/>
</dbReference>
<accession>D7CNC0</accession>
<dbReference type="InterPro" id="IPR001095">
    <property type="entry name" value="Acetyl_CoA_COase_a_su"/>
</dbReference>
<dbReference type="GO" id="GO:0009317">
    <property type="term" value="C:acetyl-CoA carboxylase complex"/>
    <property type="evidence" value="ECO:0007669"/>
    <property type="project" value="InterPro"/>
</dbReference>
<dbReference type="RefSeq" id="WP_013175607.1">
    <property type="nucleotide sequence ID" value="NC_014220.1"/>
</dbReference>
<evidence type="ECO:0000313" key="14">
    <source>
        <dbReference type="Proteomes" id="UP000000378"/>
    </source>
</evidence>
<evidence type="ECO:0000256" key="8">
    <source>
        <dbReference type="ARBA" id="ARBA00023160"/>
    </source>
</evidence>
<dbReference type="NCBIfam" id="NF041504">
    <property type="entry name" value="AccA_sub"/>
    <property type="match status" value="1"/>
</dbReference>
<keyword evidence="3 10" id="KW-0808">Transferase</keyword>
<evidence type="ECO:0000256" key="9">
    <source>
        <dbReference type="ARBA" id="ARBA00049152"/>
    </source>
</evidence>
<keyword evidence="6 10" id="KW-0067">ATP-binding</keyword>
<comment type="similarity">
    <text evidence="10">Belongs to the AccA family.</text>
</comment>
<dbReference type="InterPro" id="IPR011763">
    <property type="entry name" value="COA_CT_C"/>
</dbReference>
<evidence type="ECO:0000256" key="4">
    <source>
        <dbReference type="ARBA" id="ARBA00022741"/>
    </source>
</evidence>
<reference evidence="14" key="1">
    <citation type="journal article" date="2010" name="Stand. Genomic Sci.">
        <title>Complete genome sequence of Syntrophothermus lipocalidus type strain (TGB-C1T).</title>
        <authorList>
            <consortium name="US DOE Joint Genome Institute (JGI-PGF)"/>
            <person name="Djao O."/>
            <person name="Zhang X."/>
            <person name="Lucas S."/>
            <person name="Lapidus A."/>
            <person name="Glavina Del Rio T."/>
            <person name="Nolan M."/>
            <person name="Tice H."/>
            <person name="Cheng J."/>
            <person name="Han C."/>
            <person name="Tapia R."/>
            <person name="Goodwin L."/>
            <person name="Pitluck S."/>
            <person name="Liolios K."/>
            <person name="Ivanova N."/>
            <person name="Mavromatis K."/>
            <person name="Mikhailova N."/>
            <person name="Ovchinnikova G."/>
            <person name="Pati A."/>
            <person name="Brambilla E."/>
            <person name="Chen A."/>
            <person name="Palaniappan K."/>
            <person name="Land M."/>
            <person name="Hauser L."/>
            <person name="Chang Y."/>
            <person name="Jeffries C."/>
            <person name="Rohde M."/>
            <person name="Sikorski J."/>
            <person name="Spring S."/>
            <person name="Goker M."/>
            <person name="Detter J."/>
            <person name="Woyke T."/>
            <person name="Bristow J."/>
            <person name="Eisen J."/>
            <person name="Markowitz V."/>
            <person name="Hugenholtz P."/>
            <person name="Kyrpides N."/>
            <person name="Klenk H."/>
        </authorList>
    </citation>
    <scope>NUCLEOTIDE SEQUENCE [LARGE SCALE GENOMIC DNA]</scope>
    <source>
        <strain evidence="14">DSM 12680 / TGB-C1</strain>
    </source>
</reference>
<dbReference type="GO" id="GO:0005524">
    <property type="term" value="F:ATP binding"/>
    <property type="evidence" value="ECO:0007669"/>
    <property type="project" value="UniProtKB-KW"/>
</dbReference>
<keyword evidence="4 10" id="KW-0547">Nucleotide-binding</keyword>
<dbReference type="InterPro" id="IPR029045">
    <property type="entry name" value="ClpP/crotonase-like_dom_sf"/>
</dbReference>
<dbReference type="PANTHER" id="PTHR42853:SF3">
    <property type="entry name" value="ACETYL-COENZYME A CARBOXYLASE CARBOXYL TRANSFERASE SUBUNIT ALPHA, CHLOROPLASTIC"/>
    <property type="match status" value="1"/>
</dbReference>
<evidence type="ECO:0000256" key="7">
    <source>
        <dbReference type="ARBA" id="ARBA00023098"/>
    </source>
</evidence>
<evidence type="ECO:0000256" key="1">
    <source>
        <dbReference type="ARBA" id="ARBA00004956"/>
    </source>
</evidence>
<proteinExistence type="inferred from homology"/>
<protein>
    <recommendedName>
        <fullName evidence="10">Acetyl-coenzyme A carboxylase carboxyl transferase subunit alpha</fullName>
        <shortName evidence="10">ACCase subunit alpha</shortName>
        <shortName evidence="10">Acetyl-CoA carboxylase carboxyltransferase subunit alpha</shortName>
        <ecNumber evidence="10">2.1.3.15</ecNumber>
    </recommendedName>
</protein>
<name>D7CNC0_SYNLT</name>
<dbReference type="Proteomes" id="UP000000378">
    <property type="component" value="Chromosome"/>
</dbReference>
<keyword evidence="5 10" id="KW-0276">Fatty acid metabolism</keyword>
<keyword evidence="10" id="KW-0963">Cytoplasm</keyword>
<keyword evidence="8 10" id="KW-0275">Fatty acid biosynthesis</keyword>
<evidence type="ECO:0000256" key="6">
    <source>
        <dbReference type="ARBA" id="ARBA00022840"/>
    </source>
</evidence>